<evidence type="ECO:0000313" key="1">
    <source>
        <dbReference type="EMBL" id="OQX03978.1"/>
    </source>
</evidence>
<accession>A0A1Y1QF57</accession>
<evidence type="ECO:0000313" key="2">
    <source>
        <dbReference type="Proteomes" id="UP000192491"/>
    </source>
</evidence>
<name>A0A1Y1QF57_9GAMM</name>
<dbReference type="AlphaFoldDB" id="A0A1Y1QF57"/>
<sequence>MITKWIIGSLILAYGGLLTVTGIADEYGRTYNEVDGGNSDGYNPLFDPGNYHAPTHFPLLFPPNAYLALAEQAAVDGKVDDARRHTFDAMRHNPANGEAALMLLDLYARPALYRVVLDEAEYDAEDTSTTEPDQATDEIDTAENFPAISPADKAVADTVADISYRLRPTYLTTLATVADYWSASKEDAKSFRARSALLVNNPESAEVTFPLFHTALDDPRFTEFFAQHLADPPVWWPAFFNYLLANEPDADKIHRYYMARANSAHPPIPAERDSYVNHLIKSKYWSKAYQVWADNLGIPADSETQLYDGGFEDTKNINQAFTWKISQPAPTVKVQQTSGMGVTGKLGLHITFKKGTKSVVFQHVSQTRLLPAGDYTLQGRYRLAQLRTSKGLRWRMHCADQPDLPLLGESAAFKGNGVWEKFTANLRVPTGCQAQLLRLETDSPYAHHNVFEGEIWFDDLSIVKGSTPP</sequence>
<evidence type="ECO:0008006" key="3">
    <source>
        <dbReference type="Google" id="ProtNLM"/>
    </source>
</evidence>
<comment type="caution">
    <text evidence="1">The sequence shown here is derived from an EMBL/GenBank/DDBJ whole genome shotgun (WGS) entry which is preliminary data.</text>
</comment>
<organism evidence="1 2">
    <name type="scientific">Thiothrix lacustris</name>
    <dbReference type="NCBI Taxonomy" id="525917"/>
    <lineage>
        <taxon>Bacteria</taxon>
        <taxon>Pseudomonadati</taxon>
        <taxon>Pseudomonadota</taxon>
        <taxon>Gammaproteobacteria</taxon>
        <taxon>Thiotrichales</taxon>
        <taxon>Thiotrichaceae</taxon>
        <taxon>Thiothrix</taxon>
    </lineage>
</organism>
<dbReference type="Gene3D" id="2.60.120.260">
    <property type="entry name" value="Galactose-binding domain-like"/>
    <property type="match status" value="1"/>
</dbReference>
<protein>
    <recommendedName>
        <fullName evidence="3">CBM-cenC domain-containing protein</fullName>
    </recommendedName>
</protein>
<dbReference type="EMBL" id="MTEJ01000367">
    <property type="protein sequence ID" value="OQX03978.1"/>
    <property type="molecule type" value="Genomic_DNA"/>
</dbReference>
<proteinExistence type="predicted"/>
<gene>
    <name evidence="1" type="ORF">BWK73_37715</name>
</gene>
<reference evidence="1 2" key="1">
    <citation type="submission" date="2017-01" db="EMBL/GenBank/DDBJ databases">
        <title>Novel large sulfur bacteria in the metagenomes of groundwater-fed chemosynthetic microbial mats in the Lake Huron basin.</title>
        <authorList>
            <person name="Sharrar A.M."/>
            <person name="Flood B.E."/>
            <person name="Bailey J.V."/>
            <person name="Jones D.S."/>
            <person name="Biddanda B."/>
            <person name="Ruberg S.A."/>
            <person name="Marcus D.N."/>
            <person name="Dick G.J."/>
        </authorList>
    </citation>
    <scope>NUCLEOTIDE SEQUENCE [LARGE SCALE GENOMIC DNA]</scope>
    <source>
        <strain evidence="1">A8</strain>
    </source>
</reference>
<dbReference type="Proteomes" id="UP000192491">
    <property type="component" value="Unassembled WGS sequence"/>
</dbReference>